<proteinExistence type="inferred from homology"/>
<dbReference type="SUPFAM" id="SSF55781">
    <property type="entry name" value="GAF domain-like"/>
    <property type="match status" value="2"/>
</dbReference>
<dbReference type="InterPro" id="IPR036097">
    <property type="entry name" value="HisK_dim/P_sf"/>
</dbReference>
<dbReference type="InterPro" id="IPR029016">
    <property type="entry name" value="GAF-like_dom_sf"/>
</dbReference>
<keyword evidence="4" id="KW-0597">Phosphoprotein</keyword>
<dbReference type="NCBIfam" id="TIGR00229">
    <property type="entry name" value="sensory_box"/>
    <property type="match status" value="1"/>
</dbReference>
<comment type="similarity">
    <text evidence="2">In the N-terminal section; belongs to the phytochrome family.</text>
</comment>
<dbReference type="InterPro" id="IPR013656">
    <property type="entry name" value="PAS_4"/>
</dbReference>
<evidence type="ECO:0000256" key="3">
    <source>
        <dbReference type="ARBA" id="ARBA00012438"/>
    </source>
</evidence>
<dbReference type="STRING" id="1188229.GlitD10_1276"/>
<dbReference type="InterPro" id="IPR004358">
    <property type="entry name" value="Sig_transdc_His_kin-like_C"/>
</dbReference>
<dbReference type="SMART" id="SM00388">
    <property type="entry name" value="HisKA"/>
    <property type="match status" value="1"/>
</dbReference>
<reference evidence="10 11" key="1">
    <citation type="submission" date="2016-10" db="EMBL/GenBank/DDBJ databases">
        <title>Description of Gloeomargarita lithophora gen. nov., sp. nov., a thylakoid-bearing basal-branching cyanobacterium with intracellular carbonates, and proposal for Gloeomargaritales ord. nov.</title>
        <authorList>
            <person name="Moreira D."/>
            <person name="Tavera R."/>
            <person name="Benzerara K."/>
            <person name="Skouri-Panet F."/>
            <person name="Couradeau E."/>
            <person name="Gerard E."/>
            <person name="Loussert C."/>
            <person name="Novelo E."/>
            <person name="Zivanovic Y."/>
            <person name="Lopez-Garcia P."/>
        </authorList>
    </citation>
    <scope>NUCLEOTIDE SEQUENCE [LARGE SCALE GENOMIC DNA]</scope>
    <source>
        <strain evidence="10 11">D10</strain>
    </source>
</reference>
<dbReference type="PANTHER" id="PTHR43547:SF2">
    <property type="entry name" value="HYBRID SIGNAL TRANSDUCTION HISTIDINE KINASE C"/>
    <property type="match status" value="1"/>
</dbReference>
<dbReference type="Gene3D" id="1.10.287.130">
    <property type="match status" value="1"/>
</dbReference>
<evidence type="ECO:0000256" key="4">
    <source>
        <dbReference type="ARBA" id="ARBA00022553"/>
    </source>
</evidence>
<accession>A0A1J0ACB9</accession>
<organism evidence="10 11">
    <name type="scientific">Gloeomargarita lithophora Alchichica-D10</name>
    <dbReference type="NCBI Taxonomy" id="1188229"/>
    <lineage>
        <taxon>Bacteria</taxon>
        <taxon>Bacillati</taxon>
        <taxon>Cyanobacteriota</taxon>
        <taxon>Cyanophyceae</taxon>
        <taxon>Gloeomargaritales</taxon>
        <taxon>Gloeomargaritaceae</taxon>
        <taxon>Gloeomargarita</taxon>
    </lineage>
</organism>
<dbReference type="SMART" id="SM00387">
    <property type="entry name" value="HATPase_c"/>
    <property type="match status" value="1"/>
</dbReference>
<dbReference type="EC" id="2.7.13.3" evidence="3"/>
<dbReference type="Pfam" id="PF01590">
    <property type="entry name" value="GAF"/>
    <property type="match status" value="2"/>
</dbReference>
<evidence type="ECO:0000256" key="6">
    <source>
        <dbReference type="ARBA" id="ARBA00023012"/>
    </source>
</evidence>
<feature type="domain" description="PAS" evidence="9">
    <location>
        <begin position="14"/>
        <end position="87"/>
    </location>
</feature>
<dbReference type="Gene3D" id="3.30.450.20">
    <property type="entry name" value="PAS domain"/>
    <property type="match status" value="1"/>
</dbReference>
<evidence type="ECO:0000259" key="7">
    <source>
        <dbReference type="PROSITE" id="PS50046"/>
    </source>
</evidence>
<dbReference type="InterPro" id="IPR036890">
    <property type="entry name" value="HATPase_C_sf"/>
</dbReference>
<dbReference type="AlphaFoldDB" id="A0A1J0ACB9"/>
<evidence type="ECO:0000259" key="9">
    <source>
        <dbReference type="PROSITE" id="PS50112"/>
    </source>
</evidence>
<dbReference type="Proteomes" id="UP000180235">
    <property type="component" value="Chromosome"/>
</dbReference>
<comment type="catalytic activity">
    <reaction evidence="1">
        <text>ATP + protein L-histidine = ADP + protein N-phospho-L-histidine.</text>
        <dbReference type="EC" id="2.7.13.3"/>
    </reaction>
</comment>
<name>A0A1J0ACB9_9CYAN</name>
<dbReference type="PROSITE" id="PS50046">
    <property type="entry name" value="PHYTOCHROME_2"/>
    <property type="match status" value="1"/>
</dbReference>
<dbReference type="Pfam" id="PF08448">
    <property type="entry name" value="PAS_4"/>
    <property type="match status" value="1"/>
</dbReference>
<dbReference type="SUPFAM" id="SSF55785">
    <property type="entry name" value="PYP-like sensor domain (PAS domain)"/>
    <property type="match status" value="1"/>
</dbReference>
<keyword evidence="5 10" id="KW-0418">Kinase</keyword>
<dbReference type="CDD" id="cd00082">
    <property type="entry name" value="HisKA"/>
    <property type="match status" value="1"/>
</dbReference>
<dbReference type="CDD" id="cd00075">
    <property type="entry name" value="HATPase"/>
    <property type="match status" value="1"/>
</dbReference>
<dbReference type="InterPro" id="IPR003018">
    <property type="entry name" value="GAF"/>
</dbReference>
<gene>
    <name evidence="10" type="ORF">GlitD10_1276</name>
</gene>
<dbReference type="InterPro" id="IPR000014">
    <property type="entry name" value="PAS"/>
</dbReference>
<keyword evidence="11" id="KW-1185">Reference proteome</keyword>
<dbReference type="InterPro" id="IPR003594">
    <property type="entry name" value="HATPase_dom"/>
</dbReference>
<evidence type="ECO:0000313" key="11">
    <source>
        <dbReference type="Proteomes" id="UP000180235"/>
    </source>
</evidence>
<dbReference type="Gene3D" id="3.30.565.10">
    <property type="entry name" value="Histidine kinase-like ATPase, C-terminal domain"/>
    <property type="match status" value="1"/>
</dbReference>
<evidence type="ECO:0000256" key="1">
    <source>
        <dbReference type="ARBA" id="ARBA00000085"/>
    </source>
</evidence>
<dbReference type="RefSeq" id="WP_071454159.1">
    <property type="nucleotide sequence ID" value="NZ_CP017675.1"/>
</dbReference>
<dbReference type="PROSITE" id="PS50109">
    <property type="entry name" value="HIS_KIN"/>
    <property type="match status" value="1"/>
</dbReference>
<evidence type="ECO:0000256" key="5">
    <source>
        <dbReference type="ARBA" id="ARBA00022777"/>
    </source>
</evidence>
<dbReference type="EMBL" id="CP017675">
    <property type="protein sequence ID" value="APB33596.1"/>
    <property type="molecule type" value="Genomic_DNA"/>
</dbReference>
<dbReference type="PRINTS" id="PR00344">
    <property type="entry name" value="BCTRLSENSOR"/>
</dbReference>
<dbReference type="InterPro" id="IPR005467">
    <property type="entry name" value="His_kinase_dom"/>
</dbReference>
<dbReference type="InterPro" id="IPR016132">
    <property type="entry name" value="Phyto_chromo_attachment"/>
</dbReference>
<dbReference type="Pfam" id="PF00512">
    <property type="entry name" value="HisKA"/>
    <property type="match status" value="1"/>
</dbReference>
<evidence type="ECO:0000259" key="8">
    <source>
        <dbReference type="PROSITE" id="PS50109"/>
    </source>
</evidence>
<dbReference type="SUPFAM" id="SSF47384">
    <property type="entry name" value="Homodimeric domain of signal transducing histidine kinase"/>
    <property type="match status" value="1"/>
</dbReference>
<keyword evidence="6" id="KW-0902">Two-component regulatory system</keyword>
<feature type="domain" description="Phytochrome chromophore attachment site" evidence="7">
    <location>
        <begin position="160"/>
        <end position="294"/>
    </location>
</feature>
<dbReference type="PROSITE" id="PS50112">
    <property type="entry name" value="PAS"/>
    <property type="match status" value="1"/>
</dbReference>
<dbReference type="GO" id="GO:0000155">
    <property type="term" value="F:phosphorelay sensor kinase activity"/>
    <property type="evidence" value="ECO:0007669"/>
    <property type="project" value="InterPro"/>
</dbReference>
<keyword evidence="5 10" id="KW-0808">Transferase</keyword>
<evidence type="ECO:0000256" key="2">
    <source>
        <dbReference type="ARBA" id="ARBA00006402"/>
    </source>
</evidence>
<sequence>MFTSPDNQAINPLSQDLLVSVLNSLGDGVIVTDGEGRVMAMNRMAVHLTGLPLEIAQGQLLSQVLCLSHPQQNNLLGELMQRVLSEGLSTGLPRDTRLVRPDGLDYLSATLAPLGGKHRGLVVTFREVNRHRQLEDSLREQAQREHLVRQVASRIHRSLELGTILQTAVTEIRLCLQVERVFVCRFLRDDWGEVLHESVAATSRSLLGQRWQFGAGAEMQSLRQGQVVAITDLGQSIGAADWLVQLQRVPVGAALVTPIFQGERLWGILAVTDALRGRAWAAGERQLVEQLALQLGIAIDQAQLVHQLRTLNSTLEMQVAERTTEVRQALNAAQVLHTVTEQVRRSLDEGQIFRTALDCLGQNLGADYCWVALYDEAQIQAMIAYEYLQSPTLATTVGSQIELSQHRELYQRLLDGEVWHYPPVELLPPVYAQFRVTGGQMVLAPIMDDQGVMGELGVALARPQQGVQVDLVPQVANQCAIAIRQARLYQQSRAQVLELERLHRLKDDFLSTVSHELRTPLSNMKLALKMLGLSLRKGNINAAKMAKLLQYLDILEQEYQREVQLIQDLLNLRQLDTAQQPLPQVTLDMQQWVPGLLTRFQHQVEQKGLHLTCTLDPELPQIAVHLFSLERIVTELLTNAVKYTPTGGTIHLATQKLPHHWQLEVTNTGVEIPPQELQLIFERFYRVPRSDPWQHGGMGLGLALVQRLVAHLGGTIAADSSQGQTQFRVVLPLNGGNDSPI</sequence>
<dbReference type="InterPro" id="IPR035965">
    <property type="entry name" value="PAS-like_dom_sf"/>
</dbReference>
<dbReference type="SMART" id="SM00065">
    <property type="entry name" value="GAF"/>
    <property type="match status" value="2"/>
</dbReference>
<dbReference type="CDD" id="cd00130">
    <property type="entry name" value="PAS"/>
    <property type="match status" value="1"/>
</dbReference>
<dbReference type="PANTHER" id="PTHR43547">
    <property type="entry name" value="TWO-COMPONENT HISTIDINE KINASE"/>
    <property type="match status" value="1"/>
</dbReference>
<dbReference type="InterPro" id="IPR003661">
    <property type="entry name" value="HisK_dim/P_dom"/>
</dbReference>
<feature type="domain" description="Histidine kinase" evidence="8">
    <location>
        <begin position="512"/>
        <end position="735"/>
    </location>
</feature>
<dbReference type="OrthoDB" id="436952at2"/>
<evidence type="ECO:0000313" key="10">
    <source>
        <dbReference type="EMBL" id="APB33596.1"/>
    </source>
</evidence>
<dbReference type="Pfam" id="PF02518">
    <property type="entry name" value="HATPase_c"/>
    <property type="match status" value="1"/>
</dbReference>
<protein>
    <recommendedName>
        <fullName evidence="3">histidine kinase</fullName>
        <ecNumber evidence="3">2.7.13.3</ecNumber>
    </recommendedName>
</protein>
<dbReference type="Gene3D" id="3.30.450.40">
    <property type="match status" value="2"/>
</dbReference>
<dbReference type="SUPFAM" id="SSF55874">
    <property type="entry name" value="ATPase domain of HSP90 chaperone/DNA topoisomerase II/histidine kinase"/>
    <property type="match status" value="1"/>
</dbReference>
<dbReference type="SMART" id="SM00091">
    <property type="entry name" value="PAS"/>
    <property type="match status" value="1"/>
</dbReference>
<dbReference type="KEGG" id="glt:GlitD10_1276"/>